<protein>
    <submittedName>
        <fullName evidence="1">Uncharacterized protein</fullName>
    </submittedName>
</protein>
<evidence type="ECO:0000313" key="1">
    <source>
        <dbReference type="EMBL" id="DAG04075.1"/>
    </source>
</evidence>
<reference evidence="1" key="1">
    <citation type="journal article" date="2021" name="Proc. Natl. Acad. Sci. U.S.A.">
        <title>A Catalog of Tens of Thousands of Viruses from Human Metagenomes Reveals Hidden Associations with Chronic Diseases.</title>
        <authorList>
            <person name="Tisza M.J."/>
            <person name="Buck C.B."/>
        </authorList>
    </citation>
    <scope>NUCLEOTIDE SEQUENCE</scope>
    <source>
        <strain evidence="1">CtbEa13</strain>
    </source>
</reference>
<name>A0A8S5VBU4_9CAUD</name>
<organism evidence="1">
    <name type="scientific">Myoviridae sp. ctbEa13</name>
    <dbReference type="NCBI Taxonomy" id="2825136"/>
    <lineage>
        <taxon>Viruses</taxon>
        <taxon>Duplodnaviria</taxon>
        <taxon>Heunggongvirae</taxon>
        <taxon>Uroviricota</taxon>
        <taxon>Caudoviricetes</taxon>
    </lineage>
</organism>
<accession>A0A8S5VBU4</accession>
<sequence>MLRTCCSLKCRLWDAFSMVSVSQICLQLNQVWYLVRFVGFRKNRFEILVHEICDELVNRMNVTFDSSRIKYVLTFFFDWQPIVSTLHFDSLKHNVEELCCFLNALKRNLCVKSERFDRVHLLDSKHFISTFDLKFHIYHQSFLNQILLPA</sequence>
<dbReference type="EMBL" id="BK016237">
    <property type="protein sequence ID" value="DAG04075.1"/>
    <property type="molecule type" value="Genomic_DNA"/>
</dbReference>
<proteinExistence type="predicted"/>